<dbReference type="EMBL" id="CAJNOR010021094">
    <property type="protein sequence ID" value="CAF1691048.1"/>
    <property type="molecule type" value="Genomic_DNA"/>
</dbReference>
<sequence length="47" mass="5102">MYPPGLSRAVLFPPVPAVYFTDCPIPVRSGRFFLPVPAAYFTGCSVP</sequence>
<proteinExistence type="predicted"/>
<evidence type="ECO:0000313" key="1">
    <source>
        <dbReference type="EMBL" id="CAF1691048.1"/>
    </source>
</evidence>
<dbReference type="AlphaFoldDB" id="A0A816HUX1"/>
<dbReference type="Proteomes" id="UP000663828">
    <property type="component" value="Unassembled WGS sequence"/>
</dbReference>
<protein>
    <submittedName>
        <fullName evidence="1">Uncharacterized protein</fullName>
    </submittedName>
</protein>
<name>A0A816HUX1_ADIRI</name>
<evidence type="ECO:0000313" key="2">
    <source>
        <dbReference type="Proteomes" id="UP000663828"/>
    </source>
</evidence>
<reference evidence="1" key="1">
    <citation type="submission" date="2021-02" db="EMBL/GenBank/DDBJ databases">
        <authorList>
            <person name="Nowell W R."/>
        </authorList>
    </citation>
    <scope>NUCLEOTIDE SEQUENCE</scope>
</reference>
<keyword evidence="2" id="KW-1185">Reference proteome</keyword>
<comment type="caution">
    <text evidence="1">The sequence shown here is derived from an EMBL/GenBank/DDBJ whole genome shotgun (WGS) entry which is preliminary data.</text>
</comment>
<gene>
    <name evidence="1" type="ORF">XAT740_LOCUS64017</name>
</gene>
<organism evidence="1 2">
    <name type="scientific">Adineta ricciae</name>
    <name type="common">Rotifer</name>
    <dbReference type="NCBI Taxonomy" id="249248"/>
    <lineage>
        <taxon>Eukaryota</taxon>
        <taxon>Metazoa</taxon>
        <taxon>Spiralia</taxon>
        <taxon>Gnathifera</taxon>
        <taxon>Rotifera</taxon>
        <taxon>Eurotatoria</taxon>
        <taxon>Bdelloidea</taxon>
        <taxon>Adinetida</taxon>
        <taxon>Adinetidae</taxon>
        <taxon>Adineta</taxon>
    </lineage>
</organism>
<accession>A0A816HUX1</accession>
<feature type="non-terminal residue" evidence="1">
    <location>
        <position position="47"/>
    </location>
</feature>